<gene>
    <name evidence="4" type="ORF">ACFPQ6_02745</name>
</gene>
<sequence length="422" mass="45611">MNKTARFAPLCALLVLGSGVSSVAQAQGKGSVTFLSGQQAETEGATGVINSLSKAYQKTHSGFGYQIQIQSTDLAQKLQLLAASGSLPTLFSIDQPTLLQQLAARGQVVDLQQAFEKLGIYNKLNPVAVQLNKKVAGGKLVSLPLELNIEGFWYNKALFKKYGVKEPQTWDDLVRAAETFQKNGVQPFAASGQQKWPLTRLIGGYVARRYGPDAMDRVKAGTLKVTDPGFVEAVSAVQDLGKKGYFGKGVNTVDYQTAVDTFLQGRAAMFYMGSWALSNFNDKAQNKIGAQNVGFINFPTVKGGRGTLNDWSINTGMGASLNAKQYDGAADWVKYVFSNYGDRALAEQGLLTGFKVTKTPANLPALTKLVQQKLTTAKNGYLWFEGYFSPKATAVATDNVQPLVTGDLSPQDYLQQLQAALR</sequence>
<protein>
    <submittedName>
        <fullName evidence="4">ABC transporter substrate-binding protein</fullName>
    </submittedName>
</protein>
<comment type="caution">
    <text evidence="4">The sequence shown here is derived from an EMBL/GenBank/DDBJ whole genome shotgun (WGS) entry which is preliminary data.</text>
</comment>
<evidence type="ECO:0000256" key="2">
    <source>
        <dbReference type="ARBA" id="ARBA00022448"/>
    </source>
</evidence>
<proteinExistence type="inferred from homology"/>
<dbReference type="SUPFAM" id="SSF53850">
    <property type="entry name" value="Periplasmic binding protein-like II"/>
    <property type="match status" value="1"/>
</dbReference>
<organism evidence="4 5">
    <name type="scientific">Deinococcus petrolearius</name>
    <dbReference type="NCBI Taxonomy" id="1751295"/>
    <lineage>
        <taxon>Bacteria</taxon>
        <taxon>Thermotogati</taxon>
        <taxon>Deinococcota</taxon>
        <taxon>Deinococci</taxon>
        <taxon>Deinococcales</taxon>
        <taxon>Deinococcaceae</taxon>
        <taxon>Deinococcus</taxon>
    </lineage>
</organism>
<dbReference type="PANTHER" id="PTHR43649:SF29">
    <property type="entry name" value="OSMOPROTECTIVE COMPOUNDS-BINDING PROTEIN GGTB"/>
    <property type="match status" value="1"/>
</dbReference>
<dbReference type="InterPro" id="IPR006059">
    <property type="entry name" value="SBP"/>
</dbReference>
<evidence type="ECO:0000313" key="4">
    <source>
        <dbReference type="EMBL" id="MFC5847217.1"/>
    </source>
</evidence>
<keyword evidence="2" id="KW-0813">Transport</keyword>
<dbReference type="Gene3D" id="3.40.190.10">
    <property type="entry name" value="Periplasmic binding protein-like II"/>
    <property type="match status" value="2"/>
</dbReference>
<keyword evidence="5" id="KW-1185">Reference proteome</keyword>
<evidence type="ECO:0000256" key="1">
    <source>
        <dbReference type="ARBA" id="ARBA00008520"/>
    </source>
</evidence>
<dbReference type="PANTHER" id="PTHR43649">
    <property type="entry name" value="ARABINOSE-BINDING PROTEIN-RELATED"/>
    <property type="match status" value="1"/>
</dbReference>
<keyword evidence="3" id="KW-0732">Signal</keyword>
<name>A0ABW1DGJ4_9DEIO</name>
<feature type="signal peptide" evidence="3">
    <location>
        <begin position="1"/>
        <end position="26"/>
    </location>
</feature>
<evidence type="ECO:0000313" key="5">
    <source>
        <dbReference type="Proteomes" id="UP001595979"/>
    </source>
</evidence>
<dbReference type="Proteomes" id="UP001595979">
    <property type="component" value="Unassembled WGS sequence"/>
</dbReference>
<dbReference type="InterPro" id="IPR050490">
    <property type="entry name" value="Bact_solute-bd_prot1"/>
</dbReference>
<evidence type="ECO:0000256" key="3">
    <source>
        <dbReference type="SAM" id="SignalP"/>
    </source>
</evidence>
<feature type="chain" id="PRO_5047265037" evidence="3">
    <location>
        <begin position="27"/>
        <end position="422"/>
    </location>
</feature>
<dbReference type="EMBL" id="JBHSOH010000004">
    <property type="protein sequence ID" value="MFC5847217.1"/>
    <property type="molecule type" value="Genomic_DNA"/>
</dbReference>
<reference evidence="5" key="1">
    <citation type="journal article" date="2019" name="Int. J. Syst. Evol. Microbiol.">
        <title>The Global Catalogue of Microorganisms (GCM) 10K type strain sequencing project: providing services to taxonomists for standard genome sequencing and annotation.</title>
        <authorList>
            <consortium name="The Broad Institute Genomics Platform"/>
            <consortium name="The Broad Institute Genome Sequencing Center for Infectious Disease"/>
            <person name="Wu L."/>
            <person name="Ma J."/>
        </authorList>
    </citation>
    <scope>NUCLEOTIDE SEQUENCE [LARGE SCALE GENOMIC DNA]</scope>
    <source>
        <strain evidence="5">CGMCC 1.15053</strain>
    </source>
</reference>
<accession>A0ABW1DGJ4</accession>
<comment type="similarity">
    <text evidence="1">Belongs to the bacterial solute-binding protein 1 family.</text>
</comment>
<dbReference type="RefSeq" id="WP_380046166.1">
    <property type="nucleotide sequence ID" value="NZ_JBHSOH010000004.1"/>
</dbReference>
<dbReference type="Pfam" id="PF01547">
    <property type="entry name" value="SBP_bac_1"/>
    <property type="match status" value="1"/>
</dbReference>